<dbReference type="InterPro" id="IPR036388">
    <property type="entry name" value="WH-like_DNA-bd_sf"/>
</dbReference>
<dbReference type="PROSITE" id="PS50995">
    <property type="entry name" value="HTH_MARR_2"/>
    <property type="match status" value="1"/>
</dbReference>
<evidence type="ECO:0000256" key="3">
    <source>
        <dbReference type="ARBA" id="ARBA00023163"/>
    </source>
</evidence>
<evidence type="ECO:0000256" key="1">
    <source>
        <dbReference type="ARBA" id="ARBA00023015"/>
    </source>
</evidence>
<dbReference type="STRING" id="1637975.AN957_01230"/>
<feature type="domain" description="HTH marR-type" evidence="4">
    <location>
        <begin position="3"/>
        <end position="137"/>
    </location>
</feature>
<dbReference type="RefSeq" id="WP_056681887.1">
    <property type="nucleotide sequence ID" value="NZ_CP041305.1"/>
</dbReference>
<dbReference type="PANTHER" id="PTHR42756">
    <property type="entry name" value="TRANSCRIPTIONAL REGULATOR, MARR"/>
    <property type="match status" value="1"/>
</dbReference>
<keyword evidence="2" id="KW-0238">DNA-binding</keyword>
<organism evidence="5 6">
    <name type="scientific">Cytobacillus solani</name>
    <dbReference type="NCBI Taxonomy" id="1637975"/>
    <lineage>
        <taxon>Bacteria</taxon>
        <taxon>Bacillati</taxon>
        <taxon>Bacillota</taxon>
        <taxon>Bacilli</taxon>
        <taxon>Bacillales</taxon>
        <taxon>Bacillaceae</taxon>
        <taxon>Cytobacillus</taxon>
    </lineage>
</organism>
<dbReference type="PATRIC" id="fig|1637975.4.peg.5599"/>
<keyword evidence="1" id="KW-0805">Transcription regulation</keyword>
<dbReference type="Proteomes" id="UP000050996">
    <property type="component" value="Unassembled WGS sequence"/>
</dbReference>
<dbReference type="PRINTS" id="PR00598">
    <property type="entry name" value="HTHMARR"/>
</dbReference>
<gene>
    <name evidence="5" type="ORF">AN957_01230</name>
</gene>
<evidence type="ECO:0000259" key="4">
    <source>
        <dbReference type="PROSITE" id="PS50995"/>
    </source>
</evidence>
<dbReference type="InterPro" id="IPR000835">
    <property type="entry name" value="HTH_MarR-typ"/>
</dbReference>
<evidence type="ECO:0000313" key="6">
    <source>
        <dbReference type="Proteomes" id="UP000050996"/>
    </source>
</evidence>
<evidence type="ECO:0000313" key="5">
    <source>
        <dbReference type="EMBL" id="KQL27585.1"/>
    </source>
</evidence>
<dbReference type="Pfam" id="PF01047">
    <property type="entry name" value="MarR"/>
    <property type="match status" value="1"/>
</dbReference>
<dbReference type="GO" id="GO:0003700">
    <property type="term" value="F:DNA-binding transcription factor activity"/>
    <property type="evidence" value="ECO:0007669"/>
    <property type="project" value="InterPro"/>
</dbReference>
<dbReference type="PANTHER" id="PTHR42756:SF1">
    <property type="entry name" value="TRANSCRIPTIONAL REPRESSOR OF EMRAB OPERON"/>
    <property type="match status" value="1"/>
</dbReference>
<comment type="caution">
    <text evidence="5">The sequence shown here is derived from an EMBL/GenBank/DDBJ whole genome shotgun (WGS) entry which is preliminary data.</text>
</comment>
<dbReference type="SUPFAM" id="SSF46785">
    <property type="entry name" value="Winged helix' DNA-binding domain"/>
    <property type="match status" value="1"/>
</dbReference>
<protein>
    <submittedName>
        <fullName evidence="5">MarR family transcriptional regulator</fullName>
    </submittedName>
</protein>
<name>A0A0Q3RD40_9BACI</name>
<dbReference type="SMART" id="SM00347">
    <property type="entry name" value="HTH_MARR"/>
    <property type="match status" value="1"/>
</dbReference>
<keyword evidence="6" id="KW-1185">Reference proteome</keyword>
<sequence>MNQTNIFKLIQAIEQMNNDNIMRFTKAFPYPIGISPILVLYELRTKGPQKQVELAETVGYTKGAMTNIATKLVNLGLAERMYNENDRRTIQLKMTAAGEQALTEAQKIGKDVFTQLFEVLSEEEINQYLKIQEKLVKSIHDRKKSNVK</sequence>
<keyword evidence="3" id="KW-0804">Transcription</keyword>
<accession>A0A0Q3RD40</accession>
<dbReference type="EMBL" id="LJIX01000003">
    <property type="protein sequence ID" value="KQL27585.1"/>
    <property type="molecule type" value="Genomic_DNA"/>
</dbReference>
<reference evidence="5 6" key="1">
    <citation type="submission" date="2015-09" db="EMBL/GenBank/DDBJ databases">
        <title>Genome sequencing project for genomic taxonomy and phylogenomics of Bacillus-like bacteria.</title>
        <authorList>
            <person name="Liu B."/>
            <person name="Wang J."/>
            <person name="Zhu Y."/>
            <person name="Liu G."/>
            <person name="Chen Q."/>
            <person name="Chen Z."/>
            <person name="Lan J."/>
            <person name="Che J."/>
            <person name="Ge C."/>
            <person name="Shi H."/>
            <person name="Pan Z."/>
            <person name="Liu X."/>
        </authorList>
    </citation>
    <scope>NUCLEOTIDE SEQUENCE [LARGE SCALE GENOMIC DNA]</scope>
    <source>
        <strain evidence="5 6">FJAT-18043</strain>
    </source>
</reference>
<dbReference type="Gene3D" id="1.10.10.10">
    <property type="entry name" value="Winged helix-like DNA-binding domain superfamily/Winged helix DNA-binding domain"/>
    <property type="match status" value="1"/>
</dbReference>
<dbReference type="AlphaFoldDB" id="A0A0Q3RD40"/>
<evidence type="ECO:0000256" key="2">
    <source>
        <dbReference type="ARBA" id="ARBA00023125"/>
    </source>
</evidence>
<dbReference type="InterPro" id="IPR036390">
    <property type="entry name" value="WH_DNA-bd_sf"/>
</dbReference>
<proteinExistence type="predicted"/>
<dbReference type="GO" id="GO:0003677">
    <property type="term" value="F:DNA binding"/>
    <property type="evidence" value="ECO:0007669"/>
    <property type="project" value="UniProtKB-KW"/>
</dbReference>